<dbReference type="SFLD" id="SFLDG01014">
    <property type="entry name" value="Terpene_Cyclase_Like_1_N-term"/>
    <property type="match status" value="2"/>
</dbReference>
<dbReference type="GO" id="GO:0010333">
    <property type="term" value="F:terpene synthase activity"/>
    <property type="evidence" value="ECO:0007669"/>
    <property type="project" value="InterPro"/>
</dbReference>
<evidence type="ECO:0000256" key="3">
    <source>
        <dbReference type="ARBA" id="ARBA00022842"/>
    </source>
</evidence>
<keyword evidence="2" id="KW-0479">Metal-binding</keyword>
<dbReference type="OrthoDB" id="1921927at2759"/>
<dbReference type="GO" id="GO:0016102">
    <property type="term" value="P:diterpenoid biosynthetic process"/>
    <property type="evidence" value="ECO:0007669"/>
    <property type="project" value="InterPro"/>
</dbReference>
<reference evidence="8" key="1">
    <citation type="submission" date="2025-08" db="UniProtKB">
        <authorList>
            <consortium name="RefSeq"/>
        </authorList>
    </citation>
    <scope>IDENTIFICATION</scope>
    <source>
        <tissue evidence="8">Young leaves</tissue>
    </source>
</reference>
<dbReference type="InterPro" id="IPR008930">
    <property type="entry name" value="Terpenoid_cyclase/PrenylTrfase"/>
</dbReference>
<dbReference type="Gene3D" id="1.10.600.10">
    <property type="entry name" value="Farnesyl Diphosphate Synthase"/>
    <property type="match status" value="2"/>
</dbReference>
<accession>A0A6J1KNB1</accession>
<comment type="cofactor">
    <cofactor evidence="1">
        <name>Mg(2+)</name>
        <dbReference type="ChEBI" id="CHEBI:18420"/>
    </cofactor>
</comment>
<dbReference type="Proteomes" id="UP000504608">
    <property type="component" value="Unplaced"/>
</dbReference>
<dbReference type="SFLD" id="SFLDS00005">
    <property type="entry name" value="Isoprenoid_Synthase_Type_I"/>
    <property type="match status" value="2"/>
</dbReference>
<sequence length="1213" mass="139242">MAFSPHASFSPLLASLNIPQSNDSPVNKRLFNKQTIVLRDHTLLSTHFKPNRSKNQSFILTDDDIGHEAPVKGRILKHVLREIGDPWECLNLIDATQRLGIDYHFQEEIEAILQRQYVLFNAVQLNSDTDLHKTALLFRLFRQHGYLLSSDVFESFLDKEGKFKEELKDDIKGLTSLYEASQLCMHGEEILEEAENFSSHWLKARAEAEQVDHHLASFVQHTLAYPHHKSVVQLMAPNYLEDVQWPNKWINIFRDAAKMELYSAQRLCQHELALFTKWWKETDLAKDLNFSRDQPIKWYVASLICLSTDSFYSKQRIQLAKSISFVYLIDDIFDVFGTLDELTIFTEAVCRWDLAAAEGLPDCMQTCLRTLFEVTNEISCQIYQAHGWNPIHSLHKAWAKLCKAFLVEAEWLSSGQSPSAEEYLKNGVVSTGVHVTLIHVFFLLGEAISKESVELFDEDLDIISSSATVLRLWDDMGSAKDENQEGHDGSYLEYYMKEHPSTCYEETKLHTMKQICNAWKTLNTECLLSNLFPPNFNQACLNLARGVPIAYNYGRTQSIMSLENLIKQFLFHKMEVCTNRYGEVFESYTVTEGCRYREVFESIINGRYHPIHPTILQYFEPFKDFFIHPMAASASAMLLVGVIPPPSAASSSSSSSSSSSFQPYPKASMHNMVPHSQKWTIPLHHSFLPISLPADSQISPSTDKMSMKYEFEMKNLKHLLSEMAKIDSLESLNMIDAIQRLGIDHCFKEEIKAILQTQYTMETHNFDAKCGLHQVALRFRLLRQHGYFVPQDVFGGFIDHEGLLDTKFRENIEGLTSLYEASQLCLPEDEKLEKIGNFSACILKKLARNHDDNLGKHVRKAVANPFHKRLVKFVVKDYFGSQSPNKWIYVFQHMAKLDFNRVQKLHGLELSQFIMWWKRTGLCEELKFARDQPLKWYICSMAFLADPMFSEERVELTKCISFIYLIDDIYDVYGSLEELRLFTKAIQRWDLAALDGLPKPMKFCIIKLHETTNEICHKFYLKHGWNPINSLCKSWVRLCEAFLVEAEWFGSSHLPSAKEYLENGEVSSGVHVVLAHIFFLLGQGVSNEAVLLSCNPDIVSSTASILRLSDDLGSAKDENQKGHDGSYIECYMKENPGISVDSTREHISHMISDAWKRLNQESLFSPNPYPPTFIQASLNIARFVPLLYGYDENQDLPTLEKLVKFVLYESVGV</sequence>
<evidence type="ECO:0000256" key="4">
    <source>
        <dbReference type="ARBA" id="ARBA00023239"/>
    </source>
</evidence>
<dbReference type="CDD" id="cd00684">
    <property type="entry name" value="Terpene_cyclase_plant_C1"/>
    <property type="match status" value="1"/>
</dbReference>
<evidence type="ECO:0000256" key="1">
    <source>
        <dbReference type="ARBA" id="ARBA00001946"/>
    </source>
</evidence>
<dbReference type="GeneID" id="111495716"/>
<keyword evidence="4" id="KW-0456">Lyase</keyword>
<evidence type="ECO:0000259" key="6">
    <source>
        <dbReference type="Pfam" id="PF03936"/>
    </source>
</evidence>
<dbReference type="RefSeq" id="XP_023001644.1">
    <property type="nucleotide sequence ID" value="XM_023145876.1"/>
</dbReference>
<evidence type="ECO:0000313" key="7">
    <source>
        <dbReference type="Proteomes" id="UP000504608"/>
    </source>
</evidence>
<dbReference type="SUPFAM" id="SSF48576">
    <property type="entry name" value="Terpenoid synthases"/>
    <property type="match status" value="2"/>
</dbReference>
<dbReference type="InterPro" id="IPR008949">
    <property type="entry name" value="Isoprenoid_synthase_dom_sf"/>
</dbReference>
<feature type="domain" description="Terpene synthase N-terminal" evidence="5">
    <location>
        <begin position="706"/>
        <end position="861"/>
    </location>
</feature>
<feature type="domain" description="Terpene synthase metal-binding" evidence="6">
    <location>
        <begin position="919"/>
        <end position="1156"/>
    </location>
</feature>
<keyword evidence="7" id="KW-1185">Reference proteome</keyword>
<dbReference type="InterPro" id="IPR044814">
    <property type="entry name" value="Terpene_cyclase_plant_C1"/>
</dbReference>
<dbReference type="AlphaFoldDB" id="A0A6J1KNB1"/>
<dbReference type="KEGG" id="cmax:111495716"/>
<dbReference type="Pfam" id="PF03936">
    <property type="entry name" value="Terpene_synth_C"/>
    <property type="match status" value="2"/>
</dbReference>
<dbReference type="InterPro" id="IPR050148">
    <property type="entry name" value="Terpene_synthase-like"/>
</dbReference>
<evidence type="ECO:0000259" key="5">
    <source>
        <dbReference type="Pfam" id="PF01397"/>
    </source>
</evidence>
<dbReference type="InterPro" id="IPR034741">
    <property type="entry name" value="Terpene_cyclase-like_1_C"/>
</dbReference>
<dbReference type="GO" id="GO:0000287">
    <property type="term" value="F:magnesium ion binding"/>
    <property type="evidence" value="ECO:0007669"/>
    <property type="project" value="InterPro"/>
</dbReference>
<dbReference type="InterPro" id="IPR001906">
    <property type="entry name" value="Terpene_synth_N"/>
</dbReference>
<proteinExistence type="predicted"/>
<dbReference type="InterPro" id="IPR005630">
    <property type="entry name" value="Terpene_synthase_metal-bd"/>
</dbReference>
<dbReference type="Gene3D" id="1.50.10.130">
    <property type="entry name" value="Terpene synthase, N-terminal domain"/>
    <property type="match status" value="2"/>
</dbReference>
<dbReference type="InterPro" id="IPR036965">
    <property type="entry name" value="Terpene_synth_N_sf"/>
</dbReference>
<feature type="domain" description="Terpene synthase N-terminal" evidence="5">
    <location>
        <begin position="84"/>
        <end position="223"/>
    </location>
</feature>
<evidence type="ECO:0000313" key="8">
    <source>
        <dbReference type="RefSeq" id="XP_023001644.1"/>
    </source>
</evidence>
<organism evidence="7 8">
    <name type="scientific">Cucurbita maxima</name>
    <name type="common">Pumpkin</name>
    <name type="synonym">Winter squash</name>
    <dbReference type="NCBI Taxonomy" id="3661"/>
    <lineage>
        <taxon>Eukaryota</taxon>
        <taxon>Viridiplantae</taxon>
        <taxon>Streptophyta</taxon>
        <taxon>Embryophyta</taxon>
        <taxon>Tracheophyta</taxon>
        <taxon>Spermatophyta</taxon>
        <taxon>Magnoliopsida</taxon>
        <taxon>eudicotyledons</taxon>
        <taxon>Gunneridae</taxon>
        <taxon>Pentapetalae</taxon>
        <taxon>rosids</taxon>
        <taxon>fabids</taxon>
        <taxon>Cucurbitales</taxon>
        <taxon>Cucurbitaceae</taxon>
        <taxon>Cucurbiteae</taxon>
        <taxon>Cucurbita</taxon>
    </lineage>
</organism>
<evidence type="ECO:0000256" key="2">
    <source>
        <dbReference type="ARBA" id="ARBA00022723"/>
    </source>
</evidence>
<protein>
    <submittedName>
        <fullName evidence="8">Uncharacterized protein LOC111495716</fullName>
    </submittedName>
</protein>
<feature type="domain" description="Terpene synthase metal-binding" evidence="6">
    <location>
        <begin position="280"/>
        <end position="521"/>
    </location>
</feature>
<dbReference type="SUPFAM" id="SSF48239">
    <property type="entry name" value="Terpenoid cyclases/Protein prenyltransferases"/>
    <property type="match status" value="2"/>
</dbReference>
<dbReference type="Pfam" id="PF01397">
    <property type="entry name" value="Terpene_synth"/>
    <property type="match status" value="2"/>
</dbReference>
<name>A0A6J1KNB1_CUCMA</name>
<dbReference type="SFLD" id="SFLDG01019">
    <property type="entry name" value="Terpene_Cyclase_Like_1_C_Termi"/>
    <property type="match status" value="2"/>
</dbReference>
<gene>
    <name evidence="8" type="primary">LOC111495716</name>
</gene>
<dbReference type="PANTHER" id="PTHR31225">
    <property type="entry name" value="OS04G0344100 PROTEIN-RELATED"/>
    <property type="match status" value="1"/>
</dbReference>
<dbReference type="PANTHER" id="PTHR31225:SF0">
    <property type="entry name" value="S-(+)-LINALOOL SYNTHASE, CHLOROPLASTIC"/>
    <property type="match status" value="1"/>
</dbReference>
<keyword evidence="3" id="KW-0460">Magnesium</keyword>